<dbReference type="AlphaFoldDB" id="A0A2G9S0A3"/>
<keyword evidence="2" id="KW-1185">Reference proteome</keyword>
<dbReference type="EMBL" id="KV927436">
    <property type="protein sequence ID" value="PIO33494.1"/>
    <property type="molecule type" value="Genomic_DNA"/>
</dbReference>
<protein>
    <submittedName>
        <fullName evidence="1">Uncharacterized protein</fullName>
    </submittedName>
</protein>
<reference evidence="2" key="1">
    <citation type="journal article" date="2017" name="Nat. Commun.">
        <title>The North American bullfrog draft genome provides insight into hormonal regulation of long noncoding RNA.</title>
        <authorList>
            <person name="Hammond S.A."/>
            <person name="Warren R.L."/>
            <person name="Vandervalk B.P."/>
            <person name="Kucuk E."/>
            <person name="Khan H."/>
            <person name="Gibb E.A."/>
            <person name="Pandoh P."/>
            <person name="Kirk H."/>
            <person name="Zhao Y."/>
            <person name="Jones M."/>
            <person name="Mungall A.J."/>
            <person name="Coope R."/>
            <person name="Pleasance S."/>
            <person name="Moore R.A."/>
            <person name="Holt R.A."/>
            <person name="Round J.M."/>
            <person name="Ohora S."/>
            <person name="Walle B.V."/>
            <person name="Veldhoen N."/>
            <person name="Helbing C.C."/>
            <person name="Birol I."/>
        </authorList>
    </citation>
    <scope>NUCLEOTIDE SEQUENCE [LARGE SCALE GENOMIC DNA]</scope>
</reference>
<organism evidence="1 2">
    <name type="scientific">Aquarana catesbeiana</name>
    <name type="common">American bullfrog</name>
    <name type="synonym">Rana catesbeiana</name>
    <dbReference type="NCBI Taxonomy" id="8400"/>
    <lineage>
        <taxon>Eukaryota</taxon>
        <taxon>Metazoa</taxon>
        <taxon>Chordata</taxon>
        <taxon>Craniata</taxon>
        <taxon>Vertebrata</taxon>
        <taxon>Euteleostomi</taxon>
        <taxon>Amphibia</taxon>
        <taxon>Batrachia</taxon>
        <taxon>Anura</taxon>
        <taxon>Neobatrachia</taxon>
        <taxon>Ranoidea</taxon>
        <taxon>Ranidae</taxon>
        <taxon>Aquarana</taxon>
    </lineage>
</organism>
<sequence>MERRENEKKLQKKVLYKNECVLLPAIVTMLFHCTVHLRRAVLPHQGCSPDVNYRHICLSSQPLHRWEVFYGLQKIAGKADIACDSCSVYKKLQGHLEFQQEQQVFFCTCSKYT</sequence>
<accession>A0A2G9S0A3</accession>
<gene>
    <name evidence="1" type="ORF">AB205_0073030</name>
</gene>
<dbReference type="Proteomes" id="UP000228934">
    <property type="component" value="Unassembled WGS sequence"/>
</dbReference>
<evidence type="ECO:0000313" key="2">
    <source>
        <dbReference type="Proteomes" id="UP000228934"/>
    </source>
</evidence>
<dbReference type="OrthoDB" id="409956at2759"/>
<name>A0A2G9S0A3_AQUCT</name>
<evidence type="ECO:0000313" key="1">
    <source>
        <dbReference type="EMBL" id="PIO33494.1"/>
    </source>
</evidence>
<proteinExistence type="predicted"/>